<feature type="transmembrane region" description="Helical" evidence="3">
    <location>
        <begin position="151"/>
        <end position="170"/>
    </location>
</feature>
<organism evidence="5 6">
    <name type="scientific">Halobacillus salinarum</name>
    <dbReference type="NCBI Taxonomy" id="2932257"/>
    <lineage>
        <taxon>Bacteria</taxon>
        <taxon>Bacillati</taxon>
        <taxon>Bacillota</taxon>
        <taxon>Bacilli</taxon>
        <taxon>Bacillales</taxon>
        <taxon>Bacillaceae</taxon>
        <taxon>Halobacillus</taxon>
    </lineage>
</organism>
<feature type="domain" description="Acyltransferase 3" evidence="4">
    <location>
        <begin position="5"/>
        <end position="303"/>
    </location>
</feature>
<evidence type="ECO:0000256" key="2">
    <source>
        <dbReference type="ARBA" id="ARBA00007400"/>
    </source>
</evidence>
<feature type="transmembrane region" description="Helical" evidence="3">
    <location>
        <begin position="182"/>
        <end position="205"/>
    </location>
</feature>
<feature type="transmembrane region" description="Helical" evidence="3">
    <location>
        <begin position="285"/>
        <end position="302"/>
    </location>
</feature>
<gene>
    <name evidence="5" type="ORF">MUN89_04800</name>
</gene>
<evidence type="ECO:0000259" key="4">
    <source>
        <dbReference type="Pfam" id="PF01757"/>
    </source>
</evidence>
<feature type="transmembrane region" description="Helical" evidence="3">
    <location>
        <begin position="12"/>
        <end position="28"/>
    </location>
</feature>
<reference evidence="5 6" key="1">
    <citation type="submission" date="2022-04" db="EMBL/GenBank/DDBJ databases">
        <title>Halobacillus sp. isolated from saltern.</title>
        <authorList>
            <person name="Won M."/>
            <person name="Lee C.-M."/>
            <person name="Woen H.-Y."/>
            <person name="Kwon S.-W."/>
        </authorList>
    </citation>
    <scope>NUCLEOTIDE SEQUENCE [LARGE SCALE GENOMIC DNA]</scope>
    <source>
        <strain evidence="5 6">SSBR10-3</strain>
    </source>
</reference>
<protein>
    <submittedName>
        <fullName evidence="5">Acyltransferase family protein</fullName>
    </submittedName>
</protein>
<keyword evidence="3" id="KW-0472">Membrane</keyword>
<name>A0ABY4ELJ4_9BACI</name>
<evidence type="ECO:0000256" key="3">
    <source>
        <dbReference type="SAM" id="Phobius"/>
    </source>
</evidence>
<proteinExistence type="inferred from homology"/>
<keyword evidence="3" id="KW-0812">Transmembrane</keyword>
<comment type="subcellular location">
    <subcellularLocation>
        <location evidence="1">Membrane</location>
    </subcellularLocation>
</comment>
<dbReference type="PANTHER" id="PTHR37312:SF1">
    <property type="entry name" value="MEMBRANE-BOUND ACYLTRANSFERASE YKRP-RELATED"/>
    <property type="match status" value="1"/>
</dbReference>
<dbReference type="Proteomes" id="UP000831787">
    <property type="component" value="Chromosome"/>
</dbReference>
<dbReference type="PANTHER" id="PTHR37312">
    <property type="entry name" value="MEMBRANE-BOUND ACYLTRANSFERASE YKRP-RELATED"/>
    <property type="match status" value="1"/>
</dbReference>
<keyword evidence="3" id="KW-1133">Transmembrane helix</keyword>
<dbReference type="EMBL" id="CP095073">
    <property type="protein sequence ID" value="UOQ45270.1"/>
    <property type="molecule type" value="Genomic_DNA"/>
</dbReference>
<keyword evidence="6" id="KW-1185">Reference proteome</keyword>
<dbReference type="InterPro" id="IPR002656">
    <property type="entry name" value="Acyl_transf_3_dom"/>
</dbReference>
<keyword evidence="5" id="KW-0012">Acyltransferase</keyword>
<dbReference type="InterPro" id="IPR052734">
    <property type="entry name" value="Nod_factor_acetyltransferase"/>
</dbReference>
<sequence length="338" mass="39148">MKREAYFDNAKLLLIFLVVFGHMIQPFTDGSRPIYTLYTWIYTFHMPAFIFLSGFFAKGSGHKDYILKLARKLILPYLIFQSVYTGYFFLMGDEDWLNGPFLPHWSLWFLFSLFCWHILLYWFKKLPPVMGILISVEIGLIIGYVSDVGQLFSLSRTFVFFPFFLAGYWLTKEQVHKWRTTWVKEASLVVMAVIAAVIAIFPEFSSGWLLGSKSYEVLGTPELGGLFRLAVYILAGLMTISILAWVPNKEFRLSHFGSRTLYVYLLHGFIIQFIRHEHLFKVDNILDLLGLAIMAATIVLILSTNPIRTFTQPVIEGRTSQLQKWWARITNKQSSIES</sequence>
<feature type="transmembrane region" description="Helical" evidence="3">
    <location>
        <begin position="102"/>
        <end position="122"/>
    </location>
</feature>
<comment type="similarity">
    <text evidence="2">Belongs to the acyltransferase 3 family.</text>
</comment>
<feature type="transmembrane region" description="Helical" evidence="3">
    <location>
        <begin position="225"/>
        <end position="246"/>
    </location>
</feature>
<evidence type="ECO:0000256" key="1">
    <source>
        <dbReference type="ARBA" id="ARBA00004370"/>
    </source>
</evidence>
<feature type="transmembrane region" description="Helical" evidence="3">
    <location>
        <begin position="129"/>
        <end position="145"/>
    </location>
</feature>
<dbReference type="GO" id="GO:0016746">
    <property type="term" value="F:acyltransferase activity"/>
    <property type="evidence" value="ECO:0007669"/>
    <property type="project" value="UniProtKB-KW"/>
</dbReference>
<feature type="transmembrane region" description="Helical" evidence="3">
    <location>
        <begin position="34"/>
        <end position="57"/>
    </location>
</feature>
<dbReference type="Pfam" id="PF01757">
    <property type="entry name" value="Acyl_transf_3"/>
    <property type="match status" value="1"/>
</dbReference>
<accession>A0ABY4ELJ4</accession>
<evidence type="ECO:0000313" key="6">
    <source>
        <dbReference type="Proteomes" id="UP000831787"/>
    </source>
</evidence>
<keyword evidence="5" id="KW-0808">Transferase</keyword>
<feature type="transmembrane region" description="Helical" evidence="3">
    <location>
        <begin position="253"/>
        <end position="273"/>
    </location>
</feature>
<dbReference type="RefSeq" id="WP_244711862.1">
    <property type="nucleotide sequence ID" value="NZ_CP095073.1"/>
</dbReference>
<evidence type="ECO:0000313" key="5">
    <source>
        <dbReference type="EMBL" id="UOQ45270.1"/>
    </source>
</evidence>
<feature type="transmembrane region" description="Helical" evidence="3">
    <location>
        <begin position="69"/>
        <end position="90"/>
    </location>
</feature>